<dbReference type="PROSITE" id="PS00108">
    <property type="entry name" value="PROTEIN_KINASE_ST"/>
    <property type="match status" value="1"/>
</dbReference>
<dbReference type="GO" id="GO:0005524">
    <property type="term" value="F:ATP binding"/>
    <property type="evidence" value="ECO:0007669"/>
    <property type="project" value="UniProtKB-KW"/>
</dbReference>
<evidence type="ECO:0000256" key="3">
    <source>
        <dbReference type="ARBA" id="ARBA00022741"/>
    </source>
</evidence>
<keyword evidence="4 7" id="KW-0418">Kinase</keyword>
<keyword evidence="1 7" id="KW-0723">Serine/threonine-protein kinase</keyword>
<reference evidence="7 8" key="1">
    <citation type="submission" date="2015-07" db="EMBL/GenBank/DDBJ databases">
        <title>The genome of Pseudoloma neurophilia, a relevant intracellular parasite of the zebrafish.</title>
        <authorList>
            <person name="Ndikumana S."/>
            <person name="Pelin A."/>
            <person name="Sanders J."/>
            <person name="Corradi N."/>
        </authorList>
    </citation>
    <scope>NUCLEOTIDE SEQUENCE [LARGE SCALE GENOMIC DNA]</scope>
    <source>
        <strain evidence="7 8">MK1</strain>
    </source>
</reference>
<dbReference type="InterPro" id="IPR011009">
    <property type="entry name" value="Kinase-like_dom_sf"/>
</dbReference>
<feature type="non-terminal residue" evidence="7">
    <location>
        <position position="566"/>
    </location>
</feature>
<dbReference type="Gene3D" id="3.30.200.20">
    <property type="entry name" value="Phosphorylase Kinase, domain 1"/>
    <property type="match status" value="1"/>
</dbReference>
<keyword evidence="8" id="KW-1185">Reference proteome</keyword>
<dbReference type="PANTHER" id="PTHR24345:SF0">
    <property type="entry name" value="CELL CYCLE SERINE_THREONINE-PROTEIN KINASE CDC5_MSD2"/>
    <property type="match status" value="1"/>
</dbReference>
<dbReference type="SUPFAM" id="SSF56112">
    <property type="entry name" value="Protein kinase-like (PK-like)"/>
    <property type="match status" value="1"/>
</dbReference>
<dbReference type="FunFam" id="1.10.510.10:FF:000571">
    <property type="entry name" value="Maternal embryonic leucine zipper kinase"/>
    <property type="match status" value="1"/>
</dbReference>
<accession>A0A0R0LYD4</accession>
<evidence type="ECO:0000256" key="2">
    <source>
        <dbReference type="ARBA" id="ARBA00022679"/>
    </source>
</evidence>
<gene>
    <name evidence="7" type="ORF">M153_2168000510</name>
</gene>
<dbReference type="PANTHER" id="PTHR24345">
    <property type="entry name" value="SERINE/THREONINE-PROTEIN KINASE PLK"/>
    <property type="match status" value="1"/>
</dbReference>
<name>A0A0R0LYD4_9MICR</name>
<evidence type="ECO:0000256" key="4">
    <source>
        <dbReference type="ARBA" id="ARBA00022777"/>
    </source>
</evidence>
<dbReference type="Proteomes" id="UP000051530">
    <property type="component" value="Unassembled WGS sequence"/>
</dbReference>
<dbReference type="EMBL" id="LGUB01000600">
    <property type="protein sequence ID" value="KRH92901.1"/>
    <property type="molecule type" value="Genomic_DNA"/>
</dbReference>
<proteinExistence type="predicted"/>
<protein>
    <submittedName>
        <fullName evidence="7">Polo-like serine/threonine protein kinase</fullName>
    </submittedName>
</protein>
<dbReference type="OrthoDB" id="408964at2759"/>
<keyword evidence="5" id="KW-0067">ATP-binding</keyword>
<comment type="caution">
    <text evidence="7">The sequence shown here is derived from an EMBL/GenBank/DDBJ whole genome shotgun (WGS) entry which is preliminary data.</text>
</comment>
<dbReference type="GO" id="GO:0005634">
    <property type="term" value="C:nucleus"/>
    <property type="evidence" value="ECO:0007669"/>
    <property type="project" value="TreeGrafter"/>
</dbReference>
<evidence type="ECO:0000313" key="8">
    <source>
        <dbReference type="Proteomes" id="UP000051530"/>
    </source>
</evidence>
<dbReference type="InterPro" id="IPR000719">
    <property type="entry name" value="Prot_kinase_dom"/>
</dbReference>
<dbReference type="SMART" id="SM00220">
    <property type="entry name" value="S_TKc"/>
    <property type="match status" value="1"/>
</dbReference>
<evidence type="ECO:0000259" key="6">
    <source>
        <dbReference type="PROSITE" id="PS50011"/>
    </source>
</evidence>
<keyword evidence="3" id="KW-0547">Nucleotide-binding</keyword>
<organism evidence="7 8">
    <name type="scientific">Pseudoloma neurophilia</name>
    <dbReference type="NCBI Taxonomy" id="146866"/>
    <lineage>
        <taxon>Eukaryota</taxon>
        <taxon>Fungi</taxon>
        <taxon>Fungi incertae sedis</taxon>
        <taxon>Microsporidia</taxon>
        <taxon>Pseudoloma</taxon>
    </lineage>
</organism>
<dbReference type="AlphaFoldDB" id="A0A0R0LYD4"/>
<evidence type="ECO:0000256" key="5">
    <source>
        <dbReference type="ARBA" id="ARBA00022840"/>
    </source>
</evidence>
<dbReference type="GO" id="GO:0004674">
    <property type="term" value="F:protein serine/threonine kinase activity"/>
    <property type="evidence" value="ECO:0007669"/>
    <property type="project" value="UniProtKB-KW"/>
</dbReference>
<evidence type="ECO:0000313" key="7">
    <source>
        <dbReference type="EMBL" id="KRH92901.1"/>
    </source>
</evidence>
<sequence length="566" mass="64350">MSKKIEYYFKPSDIIKDPDTNLIFTIQKFLGKGAFAQCFSAKLDLSNVNFNKLKPNDLKIKELQGISRVCLKIVKKSEISSDRLREKLSSEIYIQKSLNHKNIVKLFHTFANDIFIFMIMEVCDSSLSDLLKQNKKIRESHTKKFILQLLSSIEYLHSVNVVHRDIKLSNILLSNYTIKLADFGLCALIQKNKRTTVCGTPNYIAPEIIAKTAYSFECDIWSIGVLIYTMLIGIPPFQKKTAKEIYFSIKKNEWTIPDNCLISNEAKDLISKLLVRDPDGRLTITKIYEHSFFTKKDSLINNVMKNILNDEIILINKENYRSGGYDIKGGKEYYGSHNYDSQGGSSIKGGYDIKGGKEYYGSHNYDSQGGPTLKHCNPQGGSNENQVMNTGLNTTVNTSITDTTDTVIFCIYLTKINGLGYKMKSNRFGIYFLNGDSIIKKSENIYVFITSTIENNKKVLRKEEHSIINQDSFNDIRKGDIFIDYFNKLGYLIEKFGQKTQIIDLPFTFVVRVRRLNGLSTSSGDSFSGTGYLLGLWNNTLVFSFGSAIITVIDGKYVDCTNCEYH</sequence>
<dbReference type="Gene3D" id="1.10.510.10">
    <property type="entry name" value="Transferase(Phosphotransferase) domain 1"/>
    <property type="match status" value="1"/>
</dbReference>
<feature type="domain" description="Protein kinase" evidence="6">
    <location>
        <begin position="24"/>
        <end position="293"/>
    </location>
</feature>
<evidence type="ECO:0000256" key="1">
    <source>
        <dbReference type="ARBA" id="ARBA00022527"/>
    </source>
</evidence>
<dbReference type="Pfam" id="PF00069">
    <property type="entry name" value="Pkinase"/>
    <property type="match status" value="1"/>
</dbReference>
<dbReference type="InterPro" id="IPR008271">
    <property type="entry name" value="Ser/Thr_kinase_AS"/>
</dbReference>
<dbReference type="VEuPathDB" id="MicrosporidiaDB:M153_2168000510"/>
<keyword evidence="2" id="KW-0808">Transferase</keyword>
<dbReference type="PROSITE" id="PS50011">
    <property type="entry name" value="PROTEIN_KINASE_DOM"/>
    <property type="match status" value="1"/>
</dbReference>